<dbReference type="PANTHER" id="PTHR41324">
    <property type="entry name" value="MEMBRANE PROTEIN-RELATED"/>
    <property type="match status" value="1"/>
</dbReference>
<dbReference type="Pfam" id="PF09991">
    <property type="entry name" value="DUF2232"/>
    <property type="match status" value="1"/>
</dbReference>
<reference evidence="2 3" key="1">
    <citation type="submission" date="2018-02" db="EMBL/GenBank/DDBJ databases">
        <title>The complete genome of two Bacillus pumilus strains from Cuatro Cienegas, Coahuila, Mexico.</title>
        <authorList>
            <person name="Zarza E."/>
            <person name="Alcaraz L.D."/>
            <person name="Aguilar-Salinas B."/>
            <person name="Islas A."/>
            <person name="Olmedo-Alvarez G."/>
        </authorList>
    </citation>
    <scope>NUCLEOTIDE SEQUENCE [LARGE SCALE GENOMIC DNA]</scope>
    <source>
        <strain evidence="2 3">145</strain>
    </source>
</reference>
<feature type="transmembrane region" description="Helical" evidence="1">
    <location>
        <begin position="105"/>
        <end position="128"/>
    </location>
</feature>
<keyword evidence="1" id="KW-1133">Transmembrane helix</keyword>
<sequence length="318" mass="35490">MDRGEGVKQTKALVEGAIMISIFSVMTLFYLYVPLLSIIFFLAAPIPIILYTIRHGLKKGIAAGAIGIVISFLIGSINGLLSAPILIAAGLGMGIFYSRRQPGNAIIAGALIYLFSFLISFVVSVQLFQIDMMSITKESIEQVMPMLESALKQSGISERDIAKQLKQFREIQDAALSALPVALLIGVTLLAFVNHWFVQPLIKRFVKDMPALKKFKDMRLRKSMVWYYLLTMLLLLIHTEKGSFLWLVQTSAFRILFILVLIQGFSFIFYYCHEKSISKAVPIFAIVLGFLYPTIGVIVRIIGIADIGFDLRGKVKNK</sequence>
<feature type="transmembrane region" description="Helical" evidence="1">
    <location>
        <begin position="12"/>
        <end position="29"/>
    </location>
</feature>
<dbReference type="RefSeq" id="WP_117732903.1">
    <property type="nucleotide sequence ID" value="NZ_JBNILF010000019.1"/>
</dbReference>
<gene>
    <name evidence="2" type="ORF">C5695_20240</name>
</gene>
<dbReference type="AlphaFoldDB" id="A0AAD2PSC9"/>
<dbReference type="InterPro" id="IPR018710">
    <property type="entry name" value="DUF2232"/>
</dbReference>
<protein>
    <submittedName>
        <fullName evidence="2">DUF2232 domain-containing protein</fullName>
    </submittedName>
</protein>
<feature type="transmembrane region" description="Helical" evidence="1">
    <location>
        <begin position="178"/>
        <end position="202"/>
    </location>
</feature>
<accession>A0AAD2PSC9</accession>
<feature type="transmembrane region" description="Helical" evidence="1">
    <location>
        <begin position="283"/>
        <end position="305"/>
    </location>
</feature>
<feature type="transmembrane region" description="Helical" evidence="1">
    <location>
        <begin position="251"/>
        <end position="271"/>
    </location>
</feature>
<organism evidence="2 3">
    <name type="scientific">Bacillus pumilus</name>
    <name type="common">Bacillus mesentericus</name>
    <dbReference type="NCBI Taxonomy" id="1408"/>
    <lineage>
        <taxon>Bacteria</taxon>
        <taxon>Bacillati</taxon>
        <taxon>Bacillota</taxon>
        <taxon>Bacilli</taxon>
        <taxon>Bacillales</taxon>
        <taxon>Bacillaceae</taxon>
        <taxon>Bacillus</taxon>
    </lineage>
</organism>
<dbReference type="Proteomes" id="UP000264960">
    <property type="component" value="Chromosome"/>
</dbReference>
<dbReference type="EMBL" id="CP027116">
    <property type="protein sequence ID" value="AVM26051.1"/>
    <property type="molecule type" value="Genomic_DNA"/>
</dbReference>
<evidence type="ECO:0000313" key="2">
    <source>
        <dbReference type="EMBL" id="AVM26051.1"/>
    </source>
</evidence>
<name>A0AAD2PSC9_BACPU</name>
<dbReference type="Gene3D" id="1.10.1760.20">
    <property type="match status" value="1"/>
</dbReference>
<keyword evidence="1" id="KW-0812">Transmembrane</keyword>
<feature type="transmembrane region" description="Helical" evidence="1">
    <location>
        <begin position="223"/>
        <end position="239"/>
    </location>
</feature>
<dbReference type="PANTHER" id="PTHR41324:SF1">
    <property type="entry name" value="DUF2232 DOMAIN-CONTAINING PROTEIN"/>
    <property type="match status" value="1"/>
</dbReference>
<feature type="transmembrane region" description="Helical" evidence="1">
    <location>
        <begin position="35"/>
        <end position="53"/>
    </location>
</feature>
<keyword evidence="1" id="KW-0472">Membrane</keyword>
<evidence type="ECO:0000313" key="3">
    <source>
        <dbReference type="Proteomes" id="UP000264960"/>
    </source>
</evidence>
<evidence type="ECO:0000256" key="1">
    <source>
        <dbReference type="SAM" id="Phobius"/>
    </source>
</evidence>
<proteinExistence type="predicted"/>